<evidence type="ECO:0000313" key="3">
    <source>
        <dbReference type="Proteomes" id="UP000886595"/>
    </source>
</evidence>
<evidence type="ECO:0000259" key="1">
    <source>
        <dbReference type="Pfam" id="PF13966"/>
    </source>
</evidence>
<proteinExistence type="predicted"/>
<organism evidence="2 3">
    <name type="scientific">Brassica carinata</name>
    <name type="common">Ethiopian mustard</name>
    <name type="synonym">Abyssinian cabbage</name>
    <dbReference type="NCBI Taxonomy" id="52824"/>
    <lineage>
        <taxon>Eukaryota</taxon>
        <taxon>Viridiplantae</taxon>
        <taxon>Streptophyta</taxon>
        <taxon>Embryophyta</taxon>
        <taxon>Tracheophyta</taxon>
        <taxon>Spermatophyta</taxon>
        <taxon>Magnoliopsida</taxon>
        <taxon>eudicotyledons</taxon>
        <taxon>Gunneridae</taxon>
        <taxon>Pentapetalae</taxon>
        <taxon>rosids</taxon>
        <taxon>malvids</taxon>
        <taxon>Brassicales</taxon>
        <taxon>Brassicaceae</taxon>
        <taxon>Brassiceae</taxon>
        <taxon>Brassica</taxon>
    </lineage>
</organism>
<gene>
    <name evidence="2" type="ORF">Bca52824_032061</name>
</gene>
<evidence type="ECO:0000313" key="2">
    <source>
        <dbReference type="EMBL" id="KAG2303410.1"/>
    </source>
</evidence>
<name>A0A8X7SB85_BRACI</name>
<accession>A0A8X7SB85</accession>
<keyword evidence="3" id="KW-1185">Reference proteome</keyword>
<sequence length="158" mass="17974">MIQLYLPQYEAAILSIITSTVDHQDRRIWLFDNSGEYTTKTGYNLAIKAKAGQLEHPLDWQKCIWSVKTSPKVKDFLWRLARKAIPVSANLATRGLPAFPCKCCGGTEDDLHTFLLCPLAQEPGMLQMAIVELQGFSKDNSRKLTMISRTQEDMWTPR</sequence>
<dbReference type="Pfam" id="PF13966">
    <property type="entry name" value="zf-RVT"/>
    <property type="match status" value="1"/>
</dbReference>
<comment type="caution">
    <text evidence="2">The sequence shown here is derived from an EMBL/GenBank/DDBJ whole genome shotgun (WGS) entry which is preliminary data.</text>
</comment>
<dbReference type="InterPro" id="IPR026960">
    <property type="entry name" value="RVT-Znf"/>
</dbReference>
<dbReference type="EMBL" id="JAAMPC010000007">
    <property type="protein sequence ID" value="KAG2303410.1"/>
    <property type="molecule type" value="Genomic_DNA"/>
</dbReference>
<dbReference type="Proteomes" id="UP000886595">
    <property type="component" value="Unassembled WGS sequence"/>
</dbReference>
<reference evidence="2 3" key="1">
    <citation type="submission" date="2020-02" db="EMBL/GenBank/DDBJ databases">
        <authorList>
            <person name="Ma Q."/>
            <person name="Huang Y."/>
            <person name="Song X."/>
            <person name="Pei D."/>
        </authorList>
    </citation>
    <scope>NUCLEOTIDE SEQUENCE [LARGE SCALE GENOMIC DNA]</scope>
    <source>
        <strain evidence="2">Sxm20200214</strain>
        <tissue evidence="2">Leaf</tissue>
    </source>
</reference>
<protein>
    <recommendedName>
        <fullName evidence="1">Reverse transcriptase zinc-binding domain-containing protein</fullName>
    </recommendedName>
</protein>
<dbReference type="OrthoDB" id="1113207at2759"/>
<dbReference type="AlphaFoldDB" id="A0A8X7SB85"/>
<feature type="domain" description="Reverse transcriptase zinc-binding" evidence="1">
    <location>
        <begin position="37"/>
        <end position="122"/>
    </location>
</feature>